<dbReference type="GO" id="GO:0016740">
    <property type="term" value="F:transferase activity"/>
    <property type="evidence" value="ECO:0007669"/>
    <property type="project" value="UniProtKB-KW"/>
</dbReference>
<gene>
    <name evidence="1" type="ORF">EDF62_2099</name>
</gene>
<reference evidence="1 2" key="1">
    <citation type="submission" date="2019-03" db="EMBL/GenBank/DDBJ databases">
        <title>Genomic analyses of the natural microbiome of Caenorhabditis elegans.</title>
        <authorList>
            <person name="Samuel B."/>
        </authorList>
    </citation>
    <scope>NUCLEOTIDE SEQUENCE [LARGE SCALE GENOMIC DNA]</scope>
    <source>
        <strain evidence="1 2">JUb18</strain>
    </source>
</reference>
<evidence type="ECO:0000313" key="2">
    <source>
        <dbReference type="Proteomes" id="UP000295601"/>
    </source>
</evidence>
<protein>
    <submittedName>
        <fullName evidence="1">CoA transferase family III</fullName>
    </submittedName>
</protein>
<organism evidence="1 2">
    <name type="scientific">Leucobacter luti</name>
    <dbReference type="NCBI Taxonomy" id="340320"/>
    <lineage>
        <taxon>Bacteria</taxon>
        <taxon>Bacillati</taxon>
        <taxon>Actinomycetota</taxon>
        <taxon>Actinomycetes</taxon>
        <taxon>Micrococcales</taxon>
        <taxon>Microbacteriaceae</taxon>
        <taxon>Leucobacter</taxon>
    </lineage>
</organism>
<dbReference type="PANTHER" id="PTHR48229:SF1">
    <property type="entry name" value="ALPHA METHYLACYL-COA RACEMASE-RELATED"/>
    <property type="match status" value="1"/>
</dbReference>
<proteinExistence type="predicted"/>
<dbReference type="InterPro" id="IPR052985">
    <property type="entry name" value="CoA-trans_III_biosynth/detox"/>
</dbReference>
<dbReference type="InterPro" id="IPR003673">
    <property type="entry name" value="CoA-Trfase_fam_III"/>
</dbReference>
<evidence type="ECO:0000313" key="1">
    <source>
        <dbReference type="EMBL" id="TDP91482.1"/>
    </source>
</evidence>
<dbReference type="EMBL" id="SNYA01000005">
    <property type="protein sequence ID" value="TDP91482.1"/>
    <property type="molecule type" value="Genomic_DNA"/>
</dbReference>
<name>A0A4R6RWQ1_9MICO</name>
<dbReference type="PANTHER" id="PTHR48229">
    <property type="entry name" value="CAIB/BAIF FAMILY ENZYME (AFU_ORTHOLOGUE AFUA_1G05360)-RELATED"/>
    <property type="match status" value="1"/>
</dbReference>
<accession>A0A4R6RWQ1</accession>
<dbReference type="SUPFAM" id="SSF89796">
    <property type="entry name" value="CoA-transferase family III (CaiB/BaiF)"/>
    <property type="match status" value="2"/>
</dbReference>
<dbReference type="InterPro" id="IPR023606">
    <property type="entry name" value="CoA-Trfase_III_dom_1_sf"/>
</dbReference>
<comment type="caution">
    <text evidence="1">The sequence shown here is derived from an EMBL/GenBank/DDBJ whole genome shotgun (WGS) entry which is preliminary data.</text>
</comment>
<dbReference type="Proteomes" id="UP000295601">
    <property type="component" value="Unassembled WGS sequence"/>
</dbReference>
<dbReference type="Gene3D" id="3.40.50.10540">
    <property type="entry name" value="Crotonobetainyl-coa:carnitine coa-transferase, domain 1"/>
    <property type="match status" value="1"/>
</dbReference>
<dbReference type="AlphaFoldDB" id="A0A4R6RWQ1"/>
<sequence length="461" mass="48683">MTVAVNQSSETIAHMLAEILGDEPVPEVRIAGSGSVPAVFPVTELVTAVLAAAGVAVSELLATAGSELRPVTVDRRLASMWCGSSLRPDGWQPPPPWDAVAGDYQAADGWIRLHTNAPDHRAAALSVLGAPPEREQVAAAVLGWSAAELETAVVQAGGCAAAMQSLAEWEASEQGRSVAAEQLIRWEDTGGTAAGELRLNPEQPLAGLRVLDLTRVLAGPIATRFLASLGADVLRVDPPWWDEPGIVPEVMLGKRSVRLDLREIGDRERLRALLAEADVLVHGYRPGALAGLGLDRATREGIRPGLIEICLDAYGWTGPLAGRRGFDSIVQMSAGIADAGMRVLGRERPTPLPVQALDHATGYLMAHAAIRALETRLRSGRGSRAALSLARTARLLTAGGAALPSTLLRPEDDGDLAPAVEHTSWGPARRLLPPVGVEGVALRPPRPARELGGDMPRWEQS</sequence>
<dbReference type="Pfam" id="PF02515">
    <property type="entry name" value="CoA_transf_3"/>
    <property type="match status" value="1"/>
</dbReference>
<keyword evidence="2" id="KW-1185">Reference proteome</keyword>
<keyword evidence="1" id="KW-0808">Transferase</keyword>
<dbReference type="RefSeq" id="WP_208107904.1">
    <property type="nucleotide sequence ID" value="NZ_SNYA01000005.1"/>
</dbReference>